<protein>
    <submittedName>
        <fullName evidence="2">Uncharacterized protein</fullName>
    </submittedName>
</protein>
<evidence type="ECO:0000256" key="1">
    <source>
        <dbReference type="SAM" id="MobiDB-lite"/>
    </source>
</evidence>
<dbReference type="RefSeq" id="WP_139232542.1">
    <property type="nucleotide sequence ID" value="NZ_FPCK01000001.1"/>
</dbReference>
<dbReference type="AlphaFoldDB" id="A0A1I7NCA2"/>
<evidence type="ECO:0000313" key="3">
    <source>
        <dbReference type="Proteomes" id="UP000199074"/>
    </source>
</evidence>
<dbReference type="STRING" id="429728.SAMN05216456_1589"/>
<evidence type="ECO:0000313" key="2">
    <source>
        <dbReference type="EMBL" id="SFV32261.1"/>
    </source>
</evidence>
<organism evidence="2 3">
    <name type="scientific">Devosia crocina</name>
    <dbReference type="NCBI Taxonomy" id="429728"/>
    <lineage>
        <taxon>Bacteria</taxon>
        <taxon>Pseudomonadati</taxon>
        <taxon>Pseudomonadota</taxon>
        <taxon>Alphaproteobacteria</taxon>
        <taxon>Hyphomicrobiales</taxon>
        <taxon>Devosiaceae</taxon>
        <taxon>Devosia</taxon>
    </lineage>
</organism>
<accession>A0A1I7NCA2</accession>
<sequence>MPYDFTLAKNRVICREEGVELPGDKSSLTAKPTPRPSEKAGAVKSKRMTSDDIELVERADLCLRAFANDLAVSRLPRGEHKEGLFQFTAAGTILDRRASELRAALQHFRRAAEARATTELMRDDLDDEIRSFQRIVWLAAR</sequence>
<keyword evidence="3" id="KW-1185">Reference proteome</keyword>
<dbReference type="EMBL" id="FPCK01000001">
    <property type="protein sequence ID" value="SFV32261.1"/>
    <property type="molecule type" value="Genomic_DNA"/>
</dbReference>
<gene>
    <name evidence="2" type="ORF">SAMN05216456_1589</name>
</gene>
<dbReference type="Proteomes" id="UP000199074">
    <property type="component" value="Unassembled WGS sequence"/>
</dbReference>
<feature type="region of interest" description="Disordered" evidence="1">
    <location>
        <begin position="23"/>
        <end position="46"/>
    </location>
</feature>
<name>A0A1I7NCA2_9HYPH</name>
<proteinExistence type="predicted"/>
<reference evidence="2 3" key="1">
    <citation type="submission" date="2016-10" db="EMBL/GenBank/DDBJ databases">
        <authorList>
            <person name="de Groot N.N."/>
        </authorList>
    </citation>
    <scope>NUCLEOTIDE SEQUENCE [LARGE SCALE GENOMIC DNA]</scope>
    <source>
        <strain evidence="2 3">IPL20</strain>
    </source>
</reference>